<reference evidence="7 8" key="1">
    <citation type="submission" date="2018-11" db="EMBL/GenBank/DDBJ databases">
        <title>Genome sequencing of Lautropia sp. KCOM 2505 (= ChDC F240).</title>
        <authorList>
            <person name="Kook J.-K."/>
            <person name="Park S.-N."/>
            <person name="Lim Y.K."/>
        </authorList>
    </citation>
    <scope>NUCLEOTIDE SEQUENCE [LARGE SCALE GENOMIC DNA]</scope>
    <source>
        <strain evidence="7 8">KCOM 2505</strain>
    </source>
</reference>
<evidence type="ECO:0000313" key="8">
    <source>
        <dbReference type="Proteomes" id="UP000270261"/>
    </source>
</evidence>
<dbReference type="PANTHER" id="PTHR30346:SF17">
    <property type="entry name" value="LYSR FAMILY TRANSCRIPTIONAL REGULATOR"/>
    <property type="match status" value="1"/>
</dbReference>
<dbReference type="GO" id="GO:0032993">
    <property type="term" value="C:protein-DNA complex"/>
    <property type="evidence" value="ECO:0007669"/>
    <property type="project" value="TreeGrafter"/>
</dbReference>
<dbReference type="InterPro" id="IPR036388">
    <property type="entry name" value="WH-like_DNA-bd_sf"/>
</dbReference>
<evidence type="ECO:0000256" key="4">
    <source>
        <dbReference type="ARBA" id="ARBA00023163"/>
    </source>
</evidence>
<dbReference type="Gene3D" id="3.40.190.10">
    <property type="entry name" value="Periplasmic binding protein-like II"/>
    <property type="match status" value="2"/>
</dbReference>
<keyword evidence="3" id="KW-0238">DNA-binding</keyword>
<keyword evidence="8" id="KW-1185">Reference proteome</keyword>
<evidence type="ECO:0000256" key="5">
    <source>
        <dbReference type="SAM" id="MobiDB-lite"/>
    </source>
</evidence>
<dbReference type="CDD" id="cd08414">
    <property type="entry name" value="PBP2_LTTR_aromatics_like"/>
    <property type="match status" value="1"/>
</dbReference>
<dbReference type="Pfam" id="PF00126">
    <property type="entry name" value="HTH_1"/>
    <property type="match status" value="1"/>
</dbReference>
<dbReference type="Proteomes" id="UP000270261">
    <property type="component" value="Unassembled WGS sequence"/>
</dbReference>
<dbReference type="SUPFAM" id="SSF53850">
    <property type="entry name" value="Periplasmic binding protein-like II"/>
    <property type="match status" value="1"/>
</dbReference>
<dbReference type="PROSITE" id="PS50931">
    <property type="entry name" value="HTH_LYSR"/>
    <property type="match status" value="1"/>
</dbReference>
<dbReference type="EMBL" id="RRUE01000002">
    <property type="protein sequence ID" value="RRN43810.1"/>
    <property type="molecule type" value="Genomic_DNA"/>
</dbReference>
<feature type="compositionally biased region" description="Polar residues" evidence="5">
    <location>
        <begin position="153"/>
        <end position="162"/>
    </location>
</feature>
<dbReference type="GO" id="GO:0003700">
    <property type="term" value="F:DNA-binding transcription factor activity"/>
    <property type="evidence" value="ECO:0007669"/>
    <property type="project" value="InterPro"/>
</dbReference>
<name>A0A426FM34_9BURK</name>
<evidence type="ECO:0000256" key="3">
    <source>
        <dbReference type="ARBA" id="ARBA00023125"/>
    </source>
</evidence>
<feature type="compositionally biased region" description="Low complexity" evidence="5">
    <location>
        <begin position="91"/>
        <end position="129"/>
    </location>
</feature>
<dbReference type="RefSeq" id="WP_125096010.1">
    <property type="nucleotide sequence ID" value="NZ_RRUE01000002.1"/>
</dbReference>
<dbReference type="Pfam" id="PF03466">
    <property type="entry name" value="LysR_substrate"/>
    <property type="match status" value="1"/>
</dbReference>
<gene>
    <name evidence="7" type="ORF">EHV23_10370</name>
</gene>
<accession>A0A426FM34</accession>
<organism evidence="7 8">
    <name type="scientific">Lautropia dentalis</name>
    <dbReference type="NCBI Taxonomy" id="2490857"/>
    <lineage>
        <taxon>Bacteria</taxon>
        <taxon>Pseudomonadati</taxon>
        <taxon>Pseudomonadota</taxon>
        <taxon>Betaproteobacteria</taxon>
        <taxon>Burkholderiales</taxon>
        <taxon>Burkholderiaceae</taxon>
        <taxon>Lautropia</taxon>
    </lineage>
</organism>
<comment type="caution">
    <text evidence="7">The sequence shown here is derived from an EMBL/GenBank/DDBJ whole genome shotgun (WGS) entry which is preliminary data.</text>
</comment>
<dbReference type="InterPro" id="IPR036390">
    <property type="entry name" value="WH_DNA-bd_sf"/>
</dbReference>
<dbReference type="PRINTS" id="PR00039">
    <property type="entry name" value="HTHLYSR"/>
</dbReference>
<comment type="similarity">
    <text evidence="1">Belongs to the LysR transcriptional regulatory family.</text>
</comment>
<dbReference type="InterPro" id="IPR005119">
    <property type="entry name" value="LysR_subst-bd"/>
</dbReference>
<evidence type="ECO:0000256" key="2">
    <source>
        <dbReference type="ARBA" id="ARBA00023015"/>
    </source>
</evidence>
<evidence type="ECO:0000313" key="7">
    <source>
        <dbReference type="EMBL" id="RRN43810.1"/>
    </source>
</evidence>
<dbReference type="AlphaFoldDB" id="A0A426FM34"/>
<proteinExistence type="inferred from homology"/>
<sequence>MPYPVTLRQLHYFCVLAEELNFRRAAERLFISQPPLSRQIRILEDALGTPLFERCPAGPAYPVTLTEAGARLLPMALQQLQHMDTMLQHFSGAGSDAPSGHPAPGSPPAAAGRASNAHHASASNHPSGGKHAFANNPASTSNHASGDKRASGRQHTSGNNHAGGQRAMNRRAISDNAPRPVLLRLGLTPVIDAAQFAWIKPVLATRMPHVRLDVLRQGSTQLVRNLLHGRLDAAIIGTPAMTGDLQITPLHREPLMACLASSHPLARKRQLSLQAIAGEPVFWFERRRNPVYYDHCQHIFGRHQFNPHRLVEPADHHVLLGLVASGQGIALVPSSLRTTRRPGLAFRRLAEGDELAIDVVLASHAQGYNQHTGRILDSLQQLLRQQASGFQRVP</sequence>
<feature type="domain" description="HTH lysR-type" evidence="6">
    <location>
        <begin position="5"/>
        <end position="66"/>
    </location>
</feature>
<evidence type="ECO:0000256" key="1">
    <source>
        <dbReference type="ARBA" id="ARBA00009437"/>
    </source>
</evidence>
<dbReference type="GO" id="GO:0003677">
    <property type="term" value="F:DNA binding"/>
    <property type="evidence" value="ECO:0007669"/>
    <property type="project" value="UniProtKB-KW"/>
</dbReference>
<dbReference type="InterPro" id="IPR000847">
    <property type="entry name" value="LysR_HTH_N"/>
</dbReference>
<keyword evidence="4" id="KW-0804">Transcription</keyword>
<dbReference type="PANTHER" id="PTHR30346">
    <property type="entry name" value="TRANSCRIPTIONAL DUAL REGULATOR HCAR-RELATED"/>
    <property type="match status" value="1"/>
</dbReference>
<dbReference type="SUPFAM" id="SSF46785">
    <property type="entry name" value="Winged helix' DNA-binding domain"/>
    <property type="match status" value="1"/>
</dbReference>
<dbReference type="OrthoDB" id="8807047at2"/>
<keyword evidence="2" id="KW-0805">Transcription regulation</keyword>
<protein>
    <submittedName>
        <fullName evidence="7">LysR family transcriptional regulator</fullName>
    </submittedName>
</protein>
<evidence type="ECO:0000259" key="6">
    <source>
        <dbReference type="PROSITE" id="PS50931"/>
    </source>
</evidence>
<dbReference type="Gene3D" id="1.10.10.10">
    <property type="entry name" value="Winged helix-like DNA-binding domain superfamily/Winged helix DNA-binding domain"/>
    <property type="match status" value="1"/>
</dbReference>
<feature type="region of interest" description="Disordered" evidence="5">
    <location>
        <begin position="90"/>
        <end position="173"/>
    </location>
</feature>